<sequence>MTRYLSATLGLAIYLYLALAVATGERGLLSASLAALAALGYSIYIRKTHNYRVREVLCKLSNQRYISLTLLIMILAFATAVYSSINNYAQIFHIVNTINYILGYALLTFMISFFMCIISEHEEETQRQKQQTSTKRPSDTREDN</sequence>
<dbReference type="Proteomes" id="UP000005867">
    <property type="component" value="Chromosome"/>
</dbReference>
<keyword evidence="2" id="KW-0812">Transmembrane</keyword>
<dbReference type="STRING" id="1104324.P186_0351"/>
<evidence type="ECO:0000256" key="2">
    <source>
        <dbReference type="SAM" id="Phobius"/>
    </source>
</evidence>
<gene>
    <name evidence="3" type="ORF">P186_0351</name>
</gene>
<evidence type="ECO:0000313" key="3">
    <source>
        <dbReference type="EMBL" id="AET31806.1"/>
    </source>
</evidence>
<proteinExistence type="predicted"/>
<evidence type="ECO:0000256" key="1">
    <source>
        <dbReference type="SAM" id="MobiDB-lite"/>
    </source>
</evidence>
<dbReference type="BioCyc" id="PSP1104324:GJSN-341-MONOMER"/>
<accession>G7VFZ9</accession>
<keyword evidence="4" id="KW-1185">Reference proteome</keyword>
<reference evidence="3 4" key="1">
    <citation type="journal article" date="2012" name="J. Bacteriol.">
        <title>Complete genome sequence of strain 1860, a crenarchaeon of the genus pyrobaculum able to grow with various electron acceptors.</title>
        <authorList>
            <person name="Mardanov A.V."/>
            <person name="Gumerov V.M."/>
            <person name="Slobodkina G.B."/>
            <person name="Beletsky A.V."/>
            <person name="Bonch-Osmolovskaya E.A."/>
            <person name="Ravin N.V."/>
            <person name="Skryabin K.G."/>
        </authorList>
    </citation>
    <scope>NUCLEOTIDE SEQUENCE [LARGE SCALE GENOMIC DNA]</scope>
    <source>
        <strain evidence="3 4">1860</strain>
    </source>
</reference>
<keyword evidence="2" id="KW-0472">Membrane</keyword>
<dbReference type="EMBL" id="CP003098">
    <property type="protein sequence ID" value="AET31806.1"/>
    <property type="molecule type" value="Genomic_DNA"/>
</dbReference>
<dbReference type="AlphaFoldDB" id="G7VFZ9"/>
<evidence type="ECO:0000313" key="4">
    <source>
        <dbReference type="Proteomes" id="UP000005867"/>
    </source>
</evidence>
<protein>
    <submittedName>
        <fullName evidence="3">Uncharacterized protein</fullName>
    </submittedName>
</protein>
<dbReference type="HOGENOM" id="CLU_1792204_0_0_2"/>
<dbReference type="RefSeq" id="WP_014287634.1">
    <property type="nucleotide sequence ID" value="NC_016645.1"/>
</dbReference>
<feature type="transmembrane region" description="Helical" evidence="2">
    <location>
        <begin position="30"/>
        <end position="45"/>
    </location>
</feature>
<name>G7VFZ9_9CREN</name>
<feature type="transmembrane region" description="Helical" evidence="2">
    <location>
        <begin position="97"/>
        <end position="118"/>
    </location>
</feature>
<dbReference type="KEGG" id="pyr:P186_0351"/>
<feature type="transmembrane region" description="Helical" evidence="2">
    <location>
        <begin position="65"/>
        <end position="85"/>
    </location>
</feature>
<organism evidence="3 4">
    <name type="scientific">Pyrobaculum ferrireducens</name>
    <dbReference type="NCBI Taxonomy" id="1104324"/>
    <lineage>
        <taxon>Archaea</taxon>
        <taxon>Thermoproteota</taxon>
        <taxon>Thermoprotei</taxon>
        <taxon>Thermoproteales</taxon>
        <taxon>Thermoproteaceae</taxon>
        <taxon>Pyrobaculum</taxon>
    </lineage>
</organism>
<keyword evidence="2" id="KW-1133">Transmembrane helix</keyword>
<feature type="region of interest" description="Disordered" evidence="1">
    <location>
        <begin position="125"/>
        <end position="144"/>
    </location>
</feature>
<dbReference type="GeneID" id="11594617"/>